<gene>
    <name evidence="2" type="ORF">PHMEG_0002845</name>
</gene>
<keyword evidence="1" id="KW-0812">Transmembrane</keyword>
<keyword evidence="1" id="KW-0472">Membrane</keyword>
<keyword evidence="3" id="KW-1185">Reference proteome</keyword>
<evidence type="ECO:0000313" key="3">
    <source>
        <dbReference type="Proteomes" id="UP000198211"/>
    </source>
</evidence>
<evidence type="ECO:0000256" key="1">
    <source>
        <dbReference type="SAM" id="Phobius"/>
    </source>
</evidence>
<accession>A0A225WZI3</accession>
<comment type="caution">
    <text evidence="2">The sequence shown here is derived from an EMBL/GenBank/DDBJ whole genome shotgun (WGS) entry which is preliminary data.</text>
</comment>
<dbReference type="Proteomes" id="UP000198211">
    <property type="component" value="Unassembled WGS sequence"/>
</dbReference>
<dbReference type="InterPro" id="IPR046341">
    <property type="entry name" value="SET_dom_sf"/>
</dbReference>
<reference evidence="3" key="1">
    <citation type="submission" date="2017-03" db="EMBL/GenBank/DDBJ databases">
        <title>Phytopthora megakarya and P. palmivora, two closely related causual agents of cacao black pod achieved similar genome size and gene model numbers by different mechanisms.</title>
        <authorList>
            <person name="Ali S."/>
            <person name="Shao J."/>
            <person name="Larry D.J."/>
            <person name="Kronmiller B."/>
            <person name="Shen D."/>
            <person name="Strem M.D."/>
            <person name="Melnick R.L."/>
            <person name="Guiltinan M.J."/>
            <person name="Tyler B.M."/>
            <person name="Meinhardt L.W."/>
            <person name="Bailey B.A."/>
        </authorList>
    </citation>
    <scope>NUCLEOTIDE SEQUENCE [LARGE SCALE GENOMIC DNA]</scope>
    <source>
        <strain evidence="3">zdho120</strain>
    </source>
</reference>
<dbReference type="OrthoDB" id="109758at2759"/>
<dbReference type="AlphaFoldDB" id="A0A225WZI3"/>
<evidence type="ECO:0000313" key="2">
    <source>
        <dbReference type="EMBL" id="OWZ22449.1"/>
    </source>
</evidence>
<proteinExistence type="predicted"/>
<keyword evidence="1" id="KW-1133">Transmembrane helix</keyword>
<dbReference type="EMBL" id="NBNE01000135">
    <property type="protein sequence ID" value="OWZ22449.1"/>
    <property type="molecule type" value="Genomic_DNA"/>
</dbReference>
<evidence type="ECO:0008006" key="4">
    <source>
        <dbReference type="Google" id="ProtNLM"/>
    </source>
</evidence>
<organism evidence="2 3">
    <name type="scientific">Phytophthora megakarya</name>
    <dbReference type="NCBI Taxonomy" id="4795"/>
    <lineage>
        <taxon>Eukaryota</taxon>
        <taxon>Sar</taxon>
        <taxon>Stramenopiles</taxon>
        <taxon>Oomycota</taxon>
        <taxon>Peronosporomycetes</taxon>
        <taxon>Peronosporales</taxon>
        <taxon>Peronosporaceae</taxon>
        <taxon>Phytophthora</taxon>
    </lineage>
</organism>
<feature type="transmembrane region" description="Helical" evidence="1">
    <location>
        <begin position="79"/>
        <end position="99"/>
    </location>
</feature>
<name>A0A225WZI3_9STRA</name>
<dbReference type="SUPFAM" id="SSF82199">
    <property type="entry name" value="SET domain"/>
    <property type="match status" value="1"/>
</dbReference>
<protein>
    <recommendedName>
        <fullName evidence="4">SET domain-containing protein</fullName>
    </recommendedName>
</protein>
<sequence>MDLICDATTCSGGQTCDNRFQQRFALNLIATKFGFGVMCNTTIPNGSFVIEYVGKVLLRDAALNRYDRRYQVELKAKTTWGNGLFATVAFVLILFLILASMA</sequence>
<dbReference type="Gene3D" id="2.170.270.10">
    <property type="entry name" value="SET domain"/>
    <property type="match status" value="1"/>
</dbReference>